<evidence type="ECO:0000256" key="1">
    <source>
        <dbReference type="ARBA" id="ARBA00005947"/>
    </source>
</evidence>
<organism evidence="3 4">
    <name type="scientific">Vitreoscilla stercoraria</name>
    <dbReference type="NCBI Taxonomy" id="61"/>
    <lineage>
        <taxon>Bacteria</taxon>
        <taxon>Pseudomonadati</taxon>
        <taxon>Pseudomonadota</taxon>
        <taxon>Betaproteobacteria</taxon>
        <taxon>Neisseriales</taxon>
        <taxon>Neisseriaceae</taxon>
        <taxon>Vitreoscilla</taxon>
    </lineage>
</organism>
<sequence>MTKQYLHDLNQRGMTAYITHGKCLEHNMGEGHPEGPERLAAIKDRLMASQIFDFLHEIEAPEVSDIQLSRVHTPRYLSYLESVQPHVGTFRVDTDTAMNSATLNAARHSAGAVIKAVDMVMKKQAPNAFCAIRPPGHHACSDKAMGFCFFNNVAVGAMHAIAEHGLERVAILDFDVHHGNGTEEIFKDDERVMLLSLFQHPFFPYSGDKALGSNPNIVNTPLKSGTHGQEVREVVADLWQYKLEEFQPQMVFISAGFDGHLEDDMGNFGLVEADYKWITERIVKWSKKWCDGRIVSVLEGGYDLSSLARSVAVHVKVLADA</sequence>
<dbReference type="RefSeq" id="WP_019957389.1">
    <property type="nucleotide sequence ID" value="NZ_CP091512.1"/>
</dbReference>
<dbReference type="InterPro" id="IPR000286">
    <property type="entry name" value="HDACs"/>
</dbReference>
<protein>
    <submittedName>
        <fullName evidence="3">Histone deacetylase family protein</fullName>
    </submittedName>
</protein>
<name>A0ABY4E7Z7_VITST</name>
<dbReference type="PANTHER" id="PTHR10625:SF10">
    <property type="entry name" value="HISTONE DEACETYLASE HDAC1"/>
    <property type="match status" value="1"/>
</dbReference>
<comment type="similarity">
    <text evidence="1">Belongs to the histone deacetylase family.</text>
</comment>
<dbReference type="InterPro" id="IPR023801">
    <property type="entry name" value="His_deacetylse_dom"/>
</dbReference>
<accession>A0ABY4E7Z7</accession>
<dbReference type="InterPro" id="IPR037138">
    <property type="entry name" value="His_deacetylse_dom_sf"/>
</dbReference>
<dbReference type="Pfam" id="PF00850">
    <property type="entry name" value="Hist_deacetyl"/>
    <property type="match status" value="1"/>
</dbReference>
<evidence type="ECO:0000313" key="4">
    <source>
        <dbReference type="Proteomes" id="UP000832034"/>
    </source>
</evidence>
<dbReference type="SUPFAM" id="SSF52768">
    <property type="entry name" value="Arginase/deacetylase"/>
    <property type="match status" value="1"/>
</dbReference>
<reference evidence="3" key="2">
    <citation type="journal article" date="2022" name="Res Sq">
        <title>Evolution of multicellular longitudinally dividing oral cavity symbionts (Neisseriaceae).</title>
        <authorList>
            <person name="Nyongesa S."/>
            <person name="Weber P."/>
            <person name="Bernet E."/>
            <person name="Pullido F."/>
            <person name="Nieckarz M."/>
            <person name="Delaby M."/>
            <person name="Nieves C."/>
            <person name="Viehboeck T."/>
            <person name="Krause N."/>
            <person name="Rivera-Millot A."/>
            <person name="Nakamura A."/>
            <person name="Vischer N."/>
            <person name="VanNieuwenhze M."/>
            <person name="Brun Y."/>
            <person name="Cava F."/>
            <person name="Bulgheresi S."/>
            <person name="Veyrier F."/>
        </authorList>
    </citation>
    <scope>NUCLEOTIDE SEQUENCE</scope>
    <source>
        <strain evidence="3">SAG 1488-6</strain>
    </source>
</reference>
<gene>
    <name evidence="3" type="ORF">LVJ81_09525</name>
</gene>
<evidence type="ECO:0000259" key="2">
    <source>
        <dbReference type="Pfam" id="PF00850"/>
    </source>
</evidence>
<keyword evidence="4" id="KW-1185">Reference proteome</keyword>
<dbReference type="PRINTS" id="PR01270">
    <property type="entry name" value="HDASUPER"/>
</dbReference>
<dbReference type="Gene3D" id="3.40.800.20">
    <property type="entry name" value="Histone deacetylase domain"/>
    <property type="match status" value="1"/>
</dbReference>
<dbReference type="PANTHER" id="PTHR10625">
    <property type="entry name" value="HISTONE DEACETYLASE HDAC1-RELATED"/>
    <property type="match status" value="1"/>
</dbReference>
<dbReference type="EMBL" id="CP091512">
    <property type="protein sequence ID" value="UOO91870.1"/>
    <property type="molecule type" value="Genomic_DNA"/>
</dbReference>
<feature type="domain" description="Histone deacetylase" evidence="2">
    <location>
        <begin position="32"/>
        <end position="318"/>
    </location>
</feature>
<dbReference type="InterPro" id="IPR023696">
    <property type="entry name" value="Ureohydrolase_dom_sf"/>
</dbReference>
<dbReference type="Proteomes" id="UP000832034">
    <property type="component" value="Chromosome"/>
</dbReference>
<evidence type="ECO:0000313" key="3">
    <source>
        <dbReference type="EMBL" id="UOO91870.1"/>
    </source>
</evidence>
<reference evidence="3" key="1">
    <citation type="submission" date="2021-12" db="EMBL/GenBank/DDBJ databases">
        <authorList>
            <person name="Veyrier F.J."/>
        </authorList>
    </citation>
    <scope>NUCLEOTIDE SEQUENCE</scope>
    <source>
        <strain evidence="3">SAG 1488-6</strain>
    </source>
</reference>
<proteinExistence type="inferred from homology"/>
<dbReference type="CDD" id="cd11599">
    <property type="entry name" value="HDAC_classII_2"/>
    <property type="match status" value="1"/>
</dbReference>